<dbReference type="FunFam" id="3.40.50.150:FF:000005">
    <property type="entry name" value="Ribosomal RNA large subunit methyltransferase E"/>
    <property type="match status" value="1"/>
</dbReference>
<reference evidence="14 15" key="1">
    <citation type="journal article" date="2018" name="Int. J. Syst. Evol. Microbiol.">
        <title>Mesosutterella multiformis gen. nov., sp. nov., a member of the family Sutterellaceae and Sutterella megalosphaeroides sp. nov., isolated from human faeces.</title>
        <authorList>
            <person name="Sakamoto M."/>
            <person name="Ikeyama N."/>
            <person name="Kunihiro T."/>
            <person name="Iino T."/>
            <person name="Yuki M."/>
            <person name="Ohkuma M."/>
        </authorList>
    </citation>
    <scope>NUCLEOTIDE SEQUENCE [LARGE SCALE GENOMIC DNA]</scope>
    <source>
        <strain evidence="14 15">4NBBH2</strain>
    </source>
</reference>
<gene>
    <name evidence="11 14" type="primary">rrmJ</name>
    <name evidence="11" type="synonym">ftsJ</name>
    <name evidence="11" type="synonym">rlmE</name>
    <name evidence="14" type="ORF">MESMUL_09140</name>
</gene>
<dbReference type="EC" id="2.1.1.166" evidence="6 11"/>
<dbReference type="InterPro" id="IPR029063">
    <property type="entry name" value="SAM-dependent_MTases_sf"/>
</dbReference>
<evidence type="ECO:0000259" key="13">
    <source>
        <dbReference type="Pfam" id="PF01728"/>
    </source>
</evidence>
<feature type="binding site" evidence="11">
    <location>
        <position position="105"/>
    </location>
    <ligand>
        <name>S-adenosyl-L-methionine</name>
        <dbReference type="ChEBI" id="CHEBI:59789"/>
    </ligand>
</feature>
<dbReference type="Gene3D" id="3.40.50.150">
    <property type="entry name" value="Vaccinia Virus protein VP39"/>
    <property type="match status" value="1"/>
</dbReference>
<dbReference type="OrthoDB" id="9790080at2"/>
<evidence type="ECO:0000256" key="3">
    <source>
        <dbReference type="ARBA" id="ARBA00022679"/>
    </source>
</evidence>
<dbReference type="CDD" id="cd02440">
    <property type="entry name" value="AdoMet_MTases"/>
    <property type="match status" value="1"/>
</dbReference>
<comment type="subcellular location">
    <subcellularLocation>
        <location evidence="11">Cytoplasm</location>
    </subcellularLocation>
</comment>
<dbReference type="Proteomes" id="UP000266091">
    <property type="component" value="Unassembled WGS sequence"/>
</dbReference>
<keyword evidence="3 11" id="KW-0808">Transferase</keyword>
<feature type="binding site" evidence="11">
    <location>
        <position position="66"/>
    </location>
    <ligand>
        <name>S-adenosyl-L-methionine</name>
        <dbReference type="ChEBI" id="CHEBI:59789"/>
    </ligand>
</feature>
<organism evidence="14 15">
    <name type="scientific">Mesosutterella multiformis</name>
    <dbReference type="NCBI Taxonomy" id="2259133"/>
    <lineage>
        <taxon>Bacteria</taxon>
        <taxon>Pseudomonadati</taxon>
        <taxon>Pseudomonadota</taxon>
        <taxon>Betaproteobacteria</taxon>
        <taxon>Burkholderiales</taxon>
        <taxon>Sutterellaceae</taxon>
        <taxon>Mesosutterella</taxon>
    </lineage>
</organism>
<evidence type="ECO:0000256" key="8">
    <source>
        <dbReference type="ARBA" id="ARBA00041995"/>
    </source>
</evidence>
<accession>A0A401LJF1</accession>
<dbReference type="SUPFAM" id="SSF53335">
    <property type="entry name" value="S-adenosyl-L-methionine-dependent methyltransferases"/>
    <property type="match status" value="1"/>
</dbReference>
<dbReference type="PIRSF" id="PIRSF005461">
    <property type="entry name" value="23S_rRNA_mtase"/>
    <property type="match status" value="1"/>
</dbReference>
<dbReference type="InterPro" id="IPR015507">
    <property type="entry name" value="rRNA-MeTfrase_E"/>
</dbReference>
<dbReference type="PANTHER" id="PTHR10920:SF18">
    <property type="entry name" value="RRNA METHYLTRANSFERASE 2, MITOCHONDRIAL"/>
    <property type="match status" value="1"/>
</dbReference>
<evidence type="ECO:0000256" key="11">
    <source>
        <dbReference type="HAMAP-Rule" id="MF_01547"/>
    </source>
</evidence>
<accession>A0A388SDP5</accession>
<evidence type="ECO:0000256" key="2">
    <source>
        <dbReference type="ARBA" id="ARBA00022603"/>
    </source>
</evidence>
<keyword evidence="11" id="KW-0963">Cytoplasm</keyword>
<evidence type="ECO:0000256" key="12">
    <source>
        <dbReference type="PIRSR" id="PIRSR005461-1"/>
    </source>
</evidence>
<dbReference type="HAMAP" id="MF_01547">
    <property type="entry name" value="RNA_methyltr_E"/>
    <property type="match status" value="1"/>
</dbReference>
<feature type="binding site" evidence="11">
    <location>
        <position position="130"/>
    </location>
    <ligand>
        <name>S-adenosyl-L-methionine</name>
        <dbReference type="ChEBI" id="CHEBI:59789"/>
    </ligand>
</feature>
<evidence type="ECO:0000313" key="15">
    <source>
        <dbReference type="Proteomes" id="UP000266091"/>
    </source>
</evidence>
<dbReference type="RefSeq" id="WP_022443812.1">
    <property type="nucleotide sequence ID" value="NZ_BGZJ01000001.1"/>
</dbReference>
<evidence type="ECO:0000313" key="14">
    <source>
        <dbReference type="EMBL" id="GBO93560.1"/>
    </source>
</evidence>
<evidence type="ECO:0000256" key="9">
    <source>
        <dbReference type="ARBA" id="ARBA00042745"/>
    </source>
</evidence>
<comment type="similarity">
    <text evidence="11">Belongs to the class I-like SAM-binding methyltransferase superfamily. RNA methyltransferase RlmE family.</text>
</comment>
<name>A0A388SDP5_9BURK</name>
<evidence type="ECO:0000256" key="7">
    <source>
        <dbReference type="ARBA" id="ARBA00041129"/>
    </source>
</evidence>
<feature type="active site" description="Proton acceptor" evidence="11 12">
    <location>
        <position position="170"/>
    </location>
</feature>
<keyword evidence="15" id="KW-1185">Reference proteome</keyword>
<proteinExistence type="inferred from homology"/>
<dbReference type="AlphaFoldDB" id="A0A388SDP5"/>
<comment type="catalytic activity">
    <reaction evidence="10 11">
        <text>uridine(2552) in 23S rRNA + S-adenosyl-L-methionine = 2'-O-methyluridine(2552) in 23S rRNA + S-adenosyl-L-homocysteine + H(+)</text>
        <dbReference type="Rhea" id="RHEA:42720"/>
        <dbReference type="Rhea" id="RHEA-COMP:10202"/>
        <dbReference type="Rhea" id="RHEA-COMP:10203"/>
        <dbReference type="ChEBI" id="CHEBI:15378"/>
        <dbReference type="ChEBI" id="CHEBI:57856"/>
        <dbReference type="ChEBI" id="CHEBI:59789"/>
        <dbReference type="ChEBI" id="CHEBI:65315"/>
        <dbReference type="ChEBI" id="CHEBI:74478"/>
        <dbReference type="EC" id="2.1.1.166"/>
    </reaction>
</comment>
<dbReference type="Pfam" id="PF01728">
    <property type="entry name" value="FtsJ"/>
    <property type="match status" value="1"/>
</dbReference>
<evidence type="ECO:0000256" key="6">
    <source>
        <dbReference type="ARBA" id="ARBA00038861"/>
    </source>
</evidence>
<evidence type="ECO:0000256" key="4">
    <source>
        <dbReference type="ARBA" id="ARBA00022691"/>
    </source>
</evidence>
<dbReference type="EMBL" id="BGZJ01000001">
    <property type="protein sequence ID" value="GBO93560.1"/>
    <property type="molecule type" value="Genomic_DNA"/>
</dbReference>
<evidence type="ECO:0000256" key="1">
    <source>
        <dbReference type="ARBA" id="ARBA00022552"/>
    </source>
</evidence>
<keyword evidence="1 11" id="KW-0698">rRNA processing</keyword>
<comment type="function">
    <text evidence="5 11">Specifically methylates the uridine in position 2552 of 23S rRNA at the 2'-O position of the ribose in the fully assembled 50S ribosomal subunit.</text>
</comment>
<dbReference type="GO" id="GO:0005737">
    <property type="term" value="C:cytoplasm"/>
    <property type="evidence" value="ECO:0007669"/>
    <property type="project" value="UniProtKB-SubCell"/>
</dbReference>
<protein>
    <recommendedName>
        <fullName evidence="7 11">Ribosomal RNA large subunit methyltransferase E</fullName>
        <ecNumber evidence="6 11">2.1.1.166</ecNumber>
    </recommendedName>
    <alternativeName>
        <fullName evidence="9 11">23S rRNA Um2552 methyltransferase</fullName>
    </alternativeName>
    <alternativeName>
        <fullName evidence="8 11">rRNA (uridine-2'-O-)-methyltransferase</fullName>
    </alternativeName>
</protein>
<feature type="binding site" evidence="11">
    <location>
        <position position="64"/>
    </location>
    <ligand>
        <name>S-adenosyl-L-methionine</name>
        <dbReference type="ChEBI" id="CHEBI:59789"/>
    </ligand>
</feature>
<dbReference type="PANTHER" id="PTHR10920">
    <property type="entry name" value="RIBOSOMAL RNA METHYLTRANSFERASE"/>
    <property type="match status" value="1"/>
</dbReference>
<evidence type="ECO:0000256" key="5">
    <source>
        <dbReference type="ARBA" id="ARBA00037569"/>
    </source>
</evidence>
<evidence type="ECO:0000256" key="10">
    <source>
        <dbReference type="ARBA" id="ARBA00048970"/>
    </source>
</evidence>
<dbReference type="InterPro" id="IPR002877">
    <property type="entry name" value="RNA_MeTrfase_FtsJ_dom"/>
</dbReference>
<keyword evidence="2 11" id="KW-0489">Methyltransferase</keyword>
<sequence length="217" mass="24295">MPVSTKKLRSNRAWLERHLSDRWVKLSQKEGYRARSAYKLIQINEKEHIFHPGMSVVDLGSAPGSWSQVARKLLSRKDGTLDGRIVAMDILPMDPVEGVDFLQGDFREQSVCDQLAEIVGDDRVDLVMSDMAPNLSGIAASDASRSMLLCELALEFALDHLKPRGVFIAKAFQGSGYSQFVETVKRSFVKVQALKPEASRDTSPEQYIVARDLKKSR</sequence>
<dbReference type="InterPro" id="IPR050082">
    <property type="entry name" value="RNA_methyltr_RlmE"/>
</dbReference>
<dbReference type="GO" id="GO:0008650">
    <property type="term" value="F:rRNA (uridine-2'-O-)-methyltransferase activity"/>
    <property type="evidence" value="ECO:0007669"/>
    <property type="project" value="UniProtKB-UniRule"/>
</dbReference>
<feature type="domain" description="Ribosomal RNA methyltransferase FtsJ" evidence="13">
    <location>
        <begin position="32"/>
        <end position="212"/>
    </location>
</feature>
<comment type="caution">
    <text evidence="14">The sequence shown here is derived from an EMBL/GenBank/DDBJ whole genome shotgun (WGS) entry which is preliminary data.</text>
</comment>
<feature type="binding site" evidence="11">
    <location>
        <position position="89"/>
    </location>
    <ligand>
        <name>S-adenosyl-L-methionine</name>
        <dbReference type="ChEBI" id="CHEBI:59789"/>
    </ligand>
</feature>
<keyword evidence="4 11" id="KW-0949">S-adenosyl-L-methionine</keyword>